<proteinExistence type="predicted"/>
<dbReference type="InterPro" id="IPR041588">
    <property type="entry name" value="Integrase_H2C2"/>
</dbReference>
<evidence type="ECO:0000259" key="1">
    <source>
        <dbReference type="Pfam" id="PF17921"/>
    </source>
</evidence>
<evidence type="ECO:0000313" key="2">
    <source>
        <dbReference type="EMBL" id="KRY18516.1"/>
    </source>
</evidence>
<protein>
    <recommendedName>
        <fullName evidence="1">Integrase zinc-binding domain-containing protein</fullName>
    </recommendedName>
</protein>
<keyword evidence="3" id="KW-1185">Reference proteome</keyword>
<accession>A0A0V1A1R4</accession>
<dbReference type="AlphaFoldDB" id="A0A0V1A1R4"/>
<dbReference type="EMBL" id="JYDQ01000045">
    <property type="protein sequence ID" value="KRY18516.1"/>
    <property type="molecule type" value="Genomic_DNA"/>
</dbReference>
<sequence length="92" mass="10389">MTKQKALVLFSITLRQIPCTVNFIKCVSVCGKHPALLQSDHEITRDLILRCHLRQLHAGVAQTLATLRQRYSIPQGRSRVRHGSSTDFPPDI</sequence>
<gene>
    <name evidence="2" type="ORF">T12_17008</name>
</gene>
<dbReference type="Pfam" id="PF17921">
    <property type="entry name" value="Integrase_H2C2"/>
    <property type="match status" value="1"/>
</dbReference>
<dbReference type="Proteomes" id="UP000054783">
    <property type="component" value="Unassembled WGS sequence"/>
</dbReference>
<evidence type="ECO:0000313" key="3">
    <source>
        <dbReference type="Proteomes" id="UP000054783"/>
    </source>
</evidence>
<organism evidence="2 3">
    <name type="scientific">Trichinella patagoniensis</name>
    <dbReference type="NCBI Taxonomy" id="990121"/>
    <lineage>
        <taxon>Eukaryota</taxon>
        <taxon>Metazoa</taxon>
        <taxon>Ecdysozoa</taxon>
        <taxon>Nematoda</taxon>
        <taxon>Enoplea</taxon>
        <taxon>Dorylaimia</taxon>
        <taxon>Trichinellida</taxon>
        <taxon>Trichinellidae</taxon>
        <taxon>Trichinella</taxon>
    </lineage>
</organism>
<feature type="domain" description="Integrase zinc-binding" evidence="1">
    <location>
        <begin position="41"/>
        <end position="81"/>
    </location>
</feature>
<comment type="caution">
    <text evidence="2">The sequence shown here is derived from an EMBL/GenBank/DDBJ whole genome shotgun (WGS) entry which is preliminary data.</text>
</comment>
<reference evidence="2 3" key="1">
    <citation type="submission" date="2015-01" db="EMBL/GenBank/DDBJ databases">
        <title>Evolution of Trichinella species and genotypes.</title>
        <authorList>
            <person name="Korhonen P.K."/>
            <person name="Edoardo P."/>
            <person name="Giuseppe L.R."/>
            <person name="Gasser R.B."/>
        </authorList>
    </citation>
    <scope>NUCLEOTIDE SEQUENCE [LARGE SCALE GENOMIC DNA]</scope>
    <source>
        <strain evidence="2">ISS2496</strain>
    </source>
</reference>
<name>A0A0V1A1R4_9BILA</name>